<dbReference type="InterPro" id="IPR002678">
    <property type="entry name" value="DUF34/NIF3"/>
</dbReference>
<feature type="binding site" evidence="3">
    <location>
        <position position="76"/>
    </location>
    <ligand>
        <name>a divalent metal cation</name>
        <dbReference type="ChEBI" id="CHEBI:60240"/>
        <label>1</label>
    </ligand>
</feature>
<feature type="binding site" evidence="3">
    <location>
        <position position="75"/>
    </location>
    <ligand>
        <name>a divalent metal cation</name>
        <dbReference type="ChEBI" id="CHEBI:60240"/>
        <label>1</label>
    </ligand>
</feature>
<evidence type="ECO:0000256" key="2">
    <source>
        <dbReference type="ARBA" id="ARBA00022723"/>
    </source>
</evidence>
<dbReference type="KEGG" id="aeh:Mlg_2212"/>
<reference evidence="5" key="1">
    <citation type="submission" date="2006-08" db="EMBL/GenBank/DDBJ databases">
        <title>Complete sequence of Alkalilimnicola ehrilichei MLHE-1.</title>
        <authorList>
            <person name="Copeland A."/>
            <person name="Lucas S."/>
            <person name="Lapidus A."/>
            <person name="Barry K."/>
            <person name="Detter J.C."/>
            <person name="Glavina del Rio T."/>
            <person name="Hammon N."/>
            <person name="Israni S."/>
            <person name="Dalin E."/>
            <person name="Tice H."/>
            <person name="Pitluck S."/>
            <person name="Sims D."/>
            <person name="Brettin T."/>
            <person name="Bruce D."/>
            <person name="Han C."/>
            <person name="Tapia R."/>
            <person name="Gilna P."/>
            <person name="Schmutz J."/>
            <person name="Larimer F."/>
            <person name="Land M."/>
            <person name="Hauser L."/>
            <person name="Kyrpides N."/>
            <person name="Mikhailova N."/>
            <person name="Oremland R.S."/>
            <person name="Hoeft S.E."/>
            <person name="Switzer-Blum J."/>
            <person name="Kulp T."/>
            <person name="King G."/>
            <person name="Tabita R."/>
            <person name="Witte B."/>
            <person name="Santini J.M."/>
            <person name="Basu P."/>
            <person name="Hollibaugh J.T."/>
            <person name="Xie G."/>
            <person name="Stolz J.F."/>
            <person name="Richardson P."/>
        </authorList>
    </citation>
    <scope>NUCLEOTIDE SEQUENCE [LARGE SCALE GENOMIC DNA]</scope>
    <source>
        <strain evidence="5">ATCC BAA-1101 / DSM 17681 / MLHE-1</strain>
    </source>
</reference>
<accession>Q0A6I3</accession>
<dbReference type="SUPFAM" id="SSF102705">
    <property type="entry name" value="NIF3 (NGG1p interacting factor 3)-like"/>
    <property type="match status" value="1"/>
</dbReference>
<dbReference type="PANTHER" id="PTHR13799">
    <property type="entry name" value="NGG1 INTERACTING FACTOR 3"/>
    <property type="match status" value="1"/>
</dbReference>
<evidence type="ECO:0008006" key="6">
    <source>
        <dbReference type="Google" id="ProtNLM"/>
    </source>
</evidence>
<dbReference type="GO" id="GO:0005737">
    <property type="term" value="C:cytoplasm"/>
    <property type="evidence" value="ECO:0007669"/>
    <property type="project" value="TreeGrafter"/>
</dbReference>
<dbReference type="GO" id="GO:0046872">
    <property type="term" value="F:metal ion binding"/>
    <property type="evidence" value="ECO:0007669"/>
    <property type="project" value="UniProtKB-KW"/>
</dbReference>
<feature type="binding site" evidence="3">
    <location>
        <position position="231"/>
    </location>
    <ligand>
        <name>a divalent metal cation</name>
        <dbReference type="ChEBI" id="CHEBI:60240"/>
        <label>1</label>
    </ligand>
</feature>
<dbReference type="eggNOG" id="COG0327">
    <property type="taxonomic scope" value="Bacteria"/>
</dbReference>
<proteinExistence type="inferred from homology"/>
<dbReference type="HOGENOM" id="CLU_037423_3_0_6"/>
<evidence type="ECO:0000313" key="5">
    <source>
        <dbReference type="Proteomes" id="UP000001962"/>
    </source>
</evidence>
<keyword evidence="5" id="KW-1185">Reference proteome</keyword>
<dbReference type="NCBIfam" id="TIGR00486">
    <property type="entry name" value="YbgI_SA1388"/>
    <property type="match status" value="1"/>
</dbReference>
<dbReference type="AlphaFoldDB" id="Q0A6I3"/>
<keyword evidence="2 3" id="KW-0479">Metal-binding</keyword>
<feature type="binding site" evidence="3">
    <location>
        <position position="235"/>
    </location>
    <ligand>
        <name>a divalent metal cation</name>
        <dbReference type="ChEBI" id="CHEBI:60240"/>
        <label>1</label>
    </ligand>
</feature>
<evidence type="ECO:0000256" key="3">
    <source>
        <dbReference type="PIRSR" id="PIRSR602678-1"/>
    </source>
</evidence>
<dbReference type="PANTHER" id="PTHR13799:SF14">
    <property type="entry name" value="GTP CYCLOHYDROLASE 1 TYPE 2 HOMOLOG"/>
    <property type="match status" value="1"/>
</dbReference>
<dbReference type="Pfam" id="PF01784">
    <property type="entry name" value="DUF34_NIF3"/>
    <property type="match status" value="1"/>
</dbReference>
<name>Q0A6I3_ALKEH</name>
<dbReference type="Proteomes" id="UP000001962">
    <property type="component" value="Chromosome"/>
</dbReference>
<protein>
    <recommendedName>
        <fullName evidence="6">Nif3-like dinuclear metal center hexameric protein</fullName>
    </recommendedName>
</protein>
<dbReference type="Gene3D" id="3.40.1390.30">
    <property type="entry name" value="NIF3 (NGG1p interacting factor 3)-like"/>
    <property type="match status" value="2"/>
</dbReference>
<gene>
    <name evidence="4" type="ordered locus">Mlg_2212</name>
</gene>
<comment type="similarity">
    <text evidence="1">Belongs to the GTP cyclohydrolase I type 2/NIF3 family.</text>
</comment>
<dbReference type="EMBL" id="CP000453">
    <property type="protein sequence ID" value="ABI57554.1"/>
    <property type="molecule type" value="Genomic_DNA"/>
</dbReference>
<sequence length="263" mass="28037">MRKPSAGAPSSMAMLSTLIRQLDAWLQPAALTDYAPNGLQVEGRAEVTHLVTGVTASQRFLERALAAGADALLVHHGYFWKGEPAPIVGMKGRRIATLLRADVSLLAYHLPLDVHPEFGNNVRLGQVLCLPPSRPVTLAGLEGLGRESALAVPERLPDFAVRVARGLEREPLVVAGGDHPVQRVIWCTGGGQDFIHQAAALGADTYISGEISERTTHAARELGVHYLCAGHHATERYGVQALGAALAEHLGVAHTYVEVDNPA</sequence>
<dbReference type="InterPro" id="IPR036069">
    <property type="entry name" value="DUF34/NIF3_sf"/>
</dbReference>
<evidence type="ECO:0000256" key="1">
    <source>
        <dbReference type="ARBA" id="ARBA00006964"/>
    </source>
</evidence>
<organism evidence="4 5">
    <name type="scientific">Alkalilimnicola ehrlichii (strain ATCC BAA-1101 / DSM 17681 / MLHE-1)</name>
    <dbReference type="NCBI Taxonomy" id="187272"/>
    <lineage>
        <taxon>Bacteria</taxon>
        <taxon>Pseudomonadati</taxon>
        <taxon>Pseudomonadota</taxon>
        <taxon>Gammaproteobacteria</taxon>
        <taxon>Chromatiales</taxon>
        <taxon>Ectothiorhodospiraceae</taxon>
        <taxon>Alkalilimnicola</taxon>
    </lineage>
</organism>
<evidence type="ECO:0000313" key="4">
    <source>
        <dbReference type="EMBL" id="ABI57554.1"/>
    </source>
</evidence>
<feature type="binding site" evidence="3">
    <location>
        <position position="113"/>
    </location>
    <ligand>
        <name>a divalent metal cation</name>
        <dbReference type="ChEBI" id="CHEBI:60240"/>
        <label>1</label>
    </ligand>
</feature>